<sequence length="550" mass="64001">MQSTVEKRFQLECVEVPEIQDLKVFKPKVFPDDRGFFSETYNYSEWSEKCGFNEKFLQDNHSFSKYGVLRGLHSQPHMGKLVSVVTGEIFDVAVDIRKGSPTYGKWHGVVLNGTNKNAFWIPAGFLHGFQVLSKEGAHVTYKCSAVYDPKTEFGVDPFDKDINVDWPLKDPKDLIIMTLAARRDELTRRDAFWRDDDWLEDWRDWPVDWPRPRDLFHRFRGNSDSLWKDWPSDWPRMDAIMPRFSTNLDRLDRNWRNDPFWMDIYPRWAEPIFKDGIDVNSHVVNDERRFAVDVDCYQFKPEEIQVKTLDDTLLIEGRHEDIRDRDNFTKMYFVRKYQLPRDVDPASIQSSIDSKGRLAVEAAKLNNALSGRERMIPIEGAGRNSPRFNDNGTYQRNTSSPIHVHTGQDRSASSRSGRDSRAESLRDSPQSRDVYSSHSYSYHRSDSRSRNSPHDVTMRNEQRSFSPSARRIETSHTNGTNGFNQRNGNANFEQEDRASSRAHTQRSESRNGYRVDSPASTTTGILRNQPQHSPTSSSEYRSIKILRKTY</sequence>
<dbReference type="InterPro" id="IPR002068">
    <property type="entry name" value="A-crystallin/Hsp20_dom"/>
</dbReference>
<feature type="domain" description="SHSP" evidence="4">
    <location>
        <begin position="272"/>
        <end position="379"/>
    </location>
</feature>
<organism evidence="5 6">
    <name type="scientific">Caenorhabditis auriculariae</name>
    <dbReference type="NCBI Taxonomy" id="2777116"/>
    <lineage>
        <taxon>Eukaryota</taxon>
        <taxon>Metazoa</taxon>
        <taxon>Ecdysozoa</taxon>
        <taxon>Nematoda</taxon>
        <taxon>Chromadorea</taxon>
        <taxon>Rhabditida</taxon>
        <taxon>Rhabditina</taxon>
        <taxon>Rhabditomorpha</taxon>
        <taxon>Rhabditoidea</taxon>
        <taxon>Rhabditidae</taxon>
        <taxon>Peloderinae</taxon>
        <taxon>Caenorhabditis</taxon>
    </lineage>
</organism>
<dbReference type="PRINTS" id="PR00299">
    <property type="entry name" value="ACRYSTALLIN"/>
</dbReference>
<dbReference type="PROSITE" id="PS01031">
    <property type="entry name" value="SHSP"/>
    <property type="match status" value="1"/>
</dbReference>
<dbReference type="InterPro" id="IPR001436">
    <property type="entry name" value="Alpha-crystallin/sHSP_animal"/>
</dbReference>
<dbReference type="EMBL" id="CAJGYM010000010">
    <property type="protein sequence ID" value="CAD6189320.1"/>
    <property type="molecule type" value="Genomic_DNA"/>
</dbReference>
<evidence type="ECO:0000256" key="2">
    <source>
        <dbReference type="RuleBase" id="RU003616"/>
    </source>
</evidence>
<comment type="similarity">
    <text evidence="1 2">Belongs to the small heat shock protein (HSP20) family.</text>
</comment>
<feature type="compositionally biased region" description="Polar residues" evidence="3">
    <location>
        <begin position="386"/>
        <end position="401"/>
    </location>
</feature>
<dbReference type="PANTHER" id="PTHR21047:SF2">
    <property type="entry name" value="THYMIDINE DIPHOSPHO-4-KETO-RHAMNOSE 3,5-EPIMERASE"/>
    <property type="match status" value="1"/>
</dbReference>
<dbReference type="InterPro" id="IPR011051">
    <property type="entry name" value="RmlC_Cupin_sf"/>
</dbReference>
<dbReference type="InterPro" id="IPR000888">
    <property type="entry name" value="RmlC-like"/>
</dbReference>
<dbReference type="InterPro" id="IPR008978">
    <property type="entry name" value="HSP20-like_chaperone"/>
</dbReference>
<feature type="compositionally biased region" description="Basic and acidic residues" evidence="3">
    <location>
        <begin position="443"/>
        <end position="462"/>
    </location>
</feature>
<evidence type="ECO:0000256" key="3">
    <source>
        <dbReference type="SAM" id="MobiDB-lite"/>
    </source>
</evidence>
<dbReference type="OrthoDB" id="1431247at2759"/>
<feature type="compositionally biased region" description="Polar residues" evidence="3">
    <location>
        <begin position="518"/>
        <end position="540"/>
    </location>
</feature>
<dbReference type="SUPFAM" id="SSF51182">
    <property type="entry name" value="RmlC-like cupins"/>
    <property type="match status" value="1"/>
</dbReference>
<dbReference type="GO" id="GO:0005829">
    <property type="term" value="C:cytosol"/>
    <property type="evidence" value="ECO:0007669"/>
    <property type="project" value="TreeGrafter"/>
</dbReference>
<reference evidence="5" key="1">
    <citation type="submission" date="2020-10" db="EMBL/GenBank/DDBJ databases">
        <authorList>
            <person name="Kikuchi T."/>
        </authorList>
    </citation>
    <scope>NUCLEOTIDE SEQUENCE</scope>
    <source>
        <strain evidence="5">NKZ352</strain>
    </source>
</reference>
<dbReference type="GO" id="GO:0000271">
    <property type="term" value="P:polysaccharide biosynthetic process"/>
    <property type="evidence" value="ECO:0007669"/>
    <property type="project" value="TreeGrafter"/>
</dbReference>
<feature type="region of interest" description="Disordered" evidence="3">
    <location>
        <begin position="376"/>
        <end position="541"/>
    </location>
</feature>
<dbReference type="Gene3D" id="2.60.40.790">
    <property type="match status" value="1"/>
</dbReference>
<feature type="compositionally biased region" description="Basic and acidic residues" evidence="3">
    <location>
        <begin position="416"/>
        <end position="430"/>
    </location>
</feature>
<evidence type="ECO:0000259" key="4">
    <source>
        <dbReference type="PROSITE" id="PS01031"/>
    </source>
</evidence>
<protein>
    <recommendedName>
        <fullName evidence="4">SHSP domain-containing protein</fullName>
    </recommendedName>
</protein>
<dbReference type="PANTHER" id="PTHR21047">
    <property type="entry name" value="DTDP-6-DEOXY-D-GLUCOSE-3,5 EPIMERASE"/>
    <property type="match status" value="1"/>
</dbReference>
<dbReference type="Proteomes" id="UP000835052">
    <property type="component" value="Unassembled WGS sequence"/>
</dbReference>
<dbReference type="AlphaFoldDB" id="A0A8S1H7U3"/>
<feature type="compositionally biased region" description="Low complexity" evidence="3">
    <location>
        <begin position="431"/>
        <end position="442"/>
    </location>
</feature>
<feature type="compositionally biased region" description="Polar residues" evidence="3">
    <location>
        <begin position="475"/>
        <end position="492"/>
    </location>
</feature>
<dbReference type="SUPFAM" id="SSF49764">
    <property type="entry name" value="HSP20-like chaperones"/>
    <property type="match status" value="1"/>
</dbReference>
<name>A0A8S1H7U3_9PELO</name>
<dbReference type="CDD" id="cd06526">
    <property type="entry name" value="metazoan_ACD"/>
    <property type="match status" value="1"/>
</dbReference>
<evidence type="ECO:0000256" key="1">
    <source>
        <dbReference type="PROSITE-ProRule" id="PRU00285"/>
    </source>
</evidence>
<dbReference type="GO" id="GO:0008830">
    <property type="term" value="F:dTDP-4-dehydrorhamnose 3,5-epimerase activity"/>
    <property type="evidence" value="ECO:0007669"/>
    <property type="project" value="InterPro"/>
</dbReference>
<accession>A0A8S1H7U3</accession>
<dbReference type="InterPro" id="IPR014710">
    <property type="entry name" value="RmlC-like_jellyroll"/>
</dbReference>
<dbReference type="NCBIfam" id="TIGR01221">
    <property type="entry name" value="rmlC"/>
    <property type="match status" value="1"/>
</dbReference>
<comment type="caution">
    <text evidence="5">The sequence shown here is derived from an EMBL/GenBank/DDBJ whole genome shotgun (WGS) entry which is preliminary data.</text>
</comment>
<dbReference type="Pfam" id="PF00908">
    <property type="entry name" value="dTDP_sugar_isom"/>
    <property type="match status" value="1"/>
</dbReference>
<dbReference type="Gene3D" id="2.60.120.10">
    <property type="entry name" value="Jelly Rolls"/>
    <property type="match status" value="1"/>
</dbReference>
<feature type="compositionally biased region" description="Basic and acidic residues" evidence="3">
    <location>
        <begin position="494"/>
        <end position="513"/>
    </location>
</feature>
<dbReference type="CDD" id="cd00438">
    <property type="entry name" value="cupin_RmlC"/>
    <property type="match status" value="1"/>
</dbReference>
<gene>
    <name evidence="5" type="ORF">CAUJ_LOCUS5239</name>
</gene>
<dbReference type="Pfam" id="PF00011">
    <property type="entry name" value="HSP20"/>
    <property type="match status" value="1"/>
</dbReference>
<proteinExistence type="inferred from homology"/>
<keyword evidence="6" id="KW-1185">Reference proteome</keyword>
<evidence type="ECO:0000313" key="5">
    <source>
        <dbReference type="EMBL" id="CAD6189320.1"/>
    </source>
</evidence>
<evidence type="ECO:0000313" key="6">
    <source>
        <dbReference type="Proteomes" id="UP000835052"/>
    </source>
</evidence>